<sequence length="420" mass="47237">MSGKTKQTGGRHRAVWSLDEEQVLLELFEKARQDREARTGRGVKAKTWEDIAVELNSRCKSSFLVDQIKSKYARLLMEYELFKEVGGEVGPMSDEDWKNLITTRPEHASRFRQFKDNGFPHIEICRRIIADKEKLTDSTPAVRKPKEERKPRAKRTSRSDNVLPEPKKACIEVENDRAEWSLMEMKLLLFLCWRAKNDRDVFGDEGLKPQGWMDVTTELNKHCTANFNEKEIKEKYVELMQRYNQYKLATGFSGDLATSPKDEMDWERLIRERPGHLAELERLKDSDGFPYVEVCSLIKGDTEPNGMGPANITDFLATGALQIPASAPTPSQAQASAHAIASAQASLSANALSYLLPATANLVTSMVPPATNGHQAPPATASEDGTPPAVFSQQLHDNLNMFLKTATAYLVMLINDHNQE</sequence>
<dbReference type="PANTHER" id="PTHR47584">
    <property type="match status" value="1"/>
</dbReference>
<protein>
    <recommendedName>
        <fullName evidence="2">Myb/SANT-like domain-containing protein</fullName>
    </recommendedName>
</protein>
<feature type="region of interest" description="Disordered" evidence="1">
    <location>
        <begin position="136"/>
        <end position="161"/>
    </location>
</feature>
<dbReference type="Pfam" id="PF12776">
    <property type="entry name" value="Myb_DNA-bind_3"/>
    <property type="match status" value="2"/>
</dbReference>
<feature type="domain" description="Myb/SANT-like" evidence="2">
    <location>
        <begin position="16"/>
        <end position="88"/>
    </location>
</feature>
<organism evidence="3 4">
    <name type="scientific">Phytophthora palmivora</name>
    <dbReference type="NCBI Taxonomy" id="4796"/>
    <lineage>
        <taxon>Eukaryota</taxon>
        <taxon>Sar</taxon>
        <taxon>Stramenopiles</taxon>
        <taxon>Oomycota</taxon>
        <taxon>Peronosporomycetes</taxon>
        <taxon>Peronosporales</taxon>
        <taxon>Peronosporaceae</taxon>
        <taxon>Phytophthora</taxon>
    </lineage>
</organism>
<evidence type="ECO:0000313" key="3">
    <source>
        <dbReference type="EMBL" id="POM62302.1"/>
    </source>
</evidence>
<dbReference type="PANTHER" id="PTHR47584:SF14">
    <property type="entry name" value="L10-INTERACTING MYB DOMAIN-CONTAINING PROTEIN-LIKE"/>
    <property type="match status" value="1"/>
</dbReference>
<accession>A0A2P4X9R9</accession>
<dbReference type="OrthoDB" id="117342at2759"/>
<dbReference type="EMBL" id="NCKW01015608">
    <property type="protein sequence ID" value="POM62302.1"/>
    <property type="molecule type" value="Genomic_DNA"/>
</dbReference>
<gene>
    <name evidence="3" type="ORF">PHPALM_28567</name>
</gene>
<evidence type="ECO:0000259" key="2">
    <source>
        <dbReference type="Pfam" id="PF12776"/>
    </source>
</evidence>
<name>A0A2P4X9R9_9STRA</name>
<keyword evidence="4" id="KW-1185">Reference proteome</keyword>
<evidence type="ECO:0000256" key="1">
    <source>
        <dbReference type="SAM" id="MobiDB-lite"/>
    </source>
</evidence>
<evidence type="ECO:0000313" key="4">
    <source>
        <dbReference type="Proteomes" id="UP000237271"/>
    </source>
</evidence>
<dbReference type="InterPro" id="IPR024752">
    <property type="entry name" value="Myb/SANT-like_dom"/>
</dbReference>
<dbReference type="InterPro" id="IPR045026">
    <property type="entry name" value="LIMYB"/>
</dbReference>
<dbReference type="Proteomes" id="UP000237271">
    <property type="component" value="Unassembled WGS sequence"/>
</dbReference>
<dbReference type="AlphaFoldDB" id="A0A2P4X9R9"/>
<feature type="domain" description="Myb/SANT-like" evidence="2">
    <location>
        <begin position="179"/>
        <end position="249"/>
    </location>
</feature>
<comment type="caution">
    <text evidence="3">The sequence shown here is derived from an EMBL/GenBank/DDBJ whole genome shotgun (WGS) entry which is preliminary data.</text>
</comment>
<reference evidence="3 4" key="1">
    <citation type="journal article" date="2017" name="Genome Biol. Evol.">
        <title>Phytophthora megakarya and P. palmivora, closely related causal agents of cacao black pod rot, underwent increases in genome sizes and gene numbers by different mechanisms.</title>
        <authorList>
            <person name="Ali S.S."/>
            <person name="Shao J."/>
            <person name="Lary D.J."/>
            <person name="Kronmiller B."/>
            <person name="Shen D."/>
            <person name="Strem M.D."/>
            <person name="Amoako-Attah I."/>
            <person name="Akrofi A.Y."/>
            <person name="Begoude B.A."/>
            <person name="Ten Hoopen G.M."/>
            <person name="Coulibaly K."/>
            <person name="Kebe B.I."/>
            <person name="Melnick R.L."/>
            <person name="Guiltinan M.J."/>
            <person name="Tyler B.M."/>
            <person name="Meinhardt L.W."/>
            <person name="Bailey B.A."/>
        </authorList>
    </citation>
    <scope>NUCLEOTIDE SEQUENCE [LARGE SCALE GENOMIC DNA]</scope>
    <source>
        <strain evidence="4">sbr112.9</strain>
    </source>
</reference>
<proteinExistence type="predicted"/>